<dbReference type="Gene3D" id="1.20.58.1980">
    <property type="match status" value="1"/>
</dbReference>
<evidence type="ECO:0000256" key="1">
    <source>
        <dbReference type="ARBA" id="ARBA00004245"/>
    </source>
</evidence>
<sequence length="762" mass="87451">MISYMIQGCDISVIAYGQKGSGKTYTILGPGLHCAFSETEYGIIPRATREIFYNLMHQTARKFRVKVTFIEVYEETVRDLLNISNFKEELIILEDKHGSLFISGLEEIECQTVSEVFNWLHIGMSNKQVSCVTLQGRSNHCHSVFTLSLEQEWIANGGVHHLHSKAQFIDLAGSEHLILPICLDQTWRQERSFDFPNTQSLLTSILKNSFGGTANTLVVCCVSPASLDFDETMKTLHFSIHVRNIINVLTMNQYNNEAVAKEQPQKQQIRDDPNIFQEPKMDTFGLEFAASQWLKLASNAGELLTKLSNKENISNEEREEIEHWLCLKQECEEVLGSENDIFVKPFERRTLNRIDEMTESEDQTSDERAHYETSNDSDTSVQQIGESLSESDMDFQPDFLDKLDKFIQTFKRKTDDNIENIRDDYYLKDNQLHSSIIPTITTKRKPLENIVEVEGEEENERKNESLNKISLVKYSGSLDAGRKFILEDKNLDISKSYANFTYSPKENKSPLPIKKTINMEKKEDTIHVIEQEKVLLASMDSSALPKPLIKLQMLSAENEAKQYQIRQVLIDLDSAHKRIEELQNTIQIKEKFIDDLISNSNMRATAKERCQRKSNKLEEEYYKTRTNLAQAENALLLNVHDSDPDKEKLKYKQEIEKYKKITVHYEKRLKDIEFIKQIAGNSAKNRPLYLSSALAQAAPPTLYTAWTTPQSMFSKLSVMISPLYSAPMRTLLSIGSLGVHYCSLFHASMESALFFPLDKARQ</sequence>
<evidence type="ECO:0000256" key="9">
    <source>
        <dbReference type="SAM" id="MobiDB-lite"/>
    </source>
</evidence>
<dbReference type="Gene3D" id="3.40.850.10">
    <property type="entry name" value="Kinesin motor domain"/>
    <property type="match status" value="1"/>
</dbReference>
<evidence type="ECO:0000256" key="2">
    <source>
        <dbReference type="ARBA" id="ARBA00022490"/>
    </source>
</evidence>
<keyword evidence="5 8" id="KW-0175">Coiled coil</keyword>
<keyword evidence="7" id="KW-0505">Motor protein</keyword>
<dbReference type="PRINTS" id="PR00380">
    <property type="entry name" value="KINESINHEAVY"/>
</dbReference>
<dbReference type="PROSITE" id="PS50067">
    <property type="entry name" value="KINESIN_MOTOR_2"/>
    <property type="match status" value="1"/>
</dbReference>
<name>A0A7R9JZ61_TIMGE</name>
<dbReference type="InterPro" id="IPR027417">
    <property type="entry name" value="P-loop_NTPase"/>
</dbReference>
<dbReference type="GO" id="GO:0005875">
    <property type="term" value="C:microtubule associated complex"/>
    <property type="evidence" value="ECO:0007669"/>
    <property type="project" value="TreeGrafter"/>
</dbReference>
<evidence type="ECO:0000256" key="7">
    <source>
        <dbReference type="PROSITE-ProRule" id="PRU00283"/>
    </source>
</evidence>
<feature type="coiled-coil region" evidence="8">
    <location>
        <begin position="565"/>
        <end position="634"/>
    </location>
</feature>
<dbReference type="InterPro" id="IPR027640">
    <property type="entry name" value="Kinesin-like_fam"/>
</dbReference>
<accession>A0A7R9JZ61</accession>
<evidence type="ECO:0000256" key="6">
    <source>
        <dbReference type="ARBA" id="ARBA00023212"/>
    </source>
</evidence>
<dbReference type="GO" id="GO:0008017">
    <property type="term" value="F:microtubule binding"/>
    <property type="evidence" value="ECO:0007669"/>
    <property type="project" value="InterPro"/>
</dbReference>
<dbReference type="EMBL" id="OE841333">
    <property type="protein sequence ID" value="CAD7595352.1"/>
    <property type="molecule type" value="Genomic_DNA"/>
</dbReference>
<protein>
    <recommendedName>
        <fullName evidence="10">Kinesin motor domain-containing protein</fullName>
    </recommendedName>
</protein>
<dbReference type="PANTHER" id="PTHR47969:SF15">
    <property type="entry name" value="CHROMOSOME-ASSOCIATED KINESIN KIF4A-RELATED"/>
    <property type="match status" value="1"/>
</dbReference>
<reference evidence="11" key="1">
    <citation type="submission" date="2020-11" db="EMBL/GenBank/DDBJ databases">
        <authorList>
            <person name="Tran Van P."/>
        </authorList>
    </citation>
    <scope>NUCLEOTIDE SEQUENCE</scope>
</reference>
<evidence type="ECO:0000256" key="3">
    <source>
        <dbReference type="ARBA" id="ARBA00022741"/>
    </source>
</evidence>
<keyword evidence="2" id="KW-0963">Cytoplasm</keyword>
<feature type="domain" description="Kinesin motor" evidence="10">
    <location>
        <begin position="1"/>
        <end position="245"/>
    </location>
</feature>
<keyword evidence="6" id="KW-0206">Cytoskeleton</keyword>
<dbReference type="GO" id="GO:0005524">
    <property type="term" value="F:ATP binding"/>
    <property type="evidence" value="ECO:0007669"/>
    <property type="project" value="UniProtKB-UniRule"/>
</dbReference>
<feature type="binding site" evidence="7">
    <location>
        <begin position="17"/>
        <end position="24"/>
    </location>
    <ligand>
        <name>ATP</name>
        <dbReference type="ChEBI" id="CHEBI:30616"/>
    </ligand>
</feature>
<dbReference type="AlphaFoldDB" id="A0A7R9JZ61"/>
<dbReference type="GO" id="GO:0007018">
    <property type="term" value="P:microtubule-based movement"/>
    <property type="evidence" value="ECO:0007669"/>
    <property type="project" value="InterPro"/>
</dbReference>
<evidence type="ECO:0000256" key="5">
    <source>
        <dbReference type="ARBA" id="ARBA00023054"/>
    </source>
</evidence>
<dbReference type="InterPro" id="IPR001752">
    <property type="entry name" value="Kinesin_motor_dom"/>
</dbReference>
<dbReference type="SUPFAM" id="SSF52540">
    <property type="entry name" value="P-loop containing nucleoside triphosphate hydrolases"/>
    <property type="match status" value="1"/>
</dbReference>
<dbReference type="GO" id="GO:0003777">
    <property type="term" value="F:microtubule motor activity"/>
    <property type="evidence" value="ECO:0007669"/>
    <property type="project" value="InterPro"/>
</dbReference>
<comment type="subcellular location">
    <subcellularLocation>
        <location evidence="1">Cytoplasm</location>
        <location evidence="1">Cytoskeleton</location>
    </subcellularLocation>
</comment>
<evidence type="ECO:0000313" key="11">
    <source>
        <dbReference type="EMBL" id="CAD7595352.1"/>
    </source>
</evidence>
<dbReference type="Pfam" id="PF00225">
    <property type="entry name" value="Kinesin"/>
    <property type="match status" value="2"/>
</dbReference>
<gene>
    <name evidence="11" type="ORF">TGEB3V08_LOCUS5986</name>
</gene>
<evidence type="ECO:0000256" key="8">
    <source>
        <dbReference type="SAM" id="Coils"/>
    </source>
</evidence>
<dbReference type="SMART" id="SM00129">
    <property type="entry name" value="KISc"/>
    <property type="match status" value="1"/>
</dbReference>
<proteinExistence type="inferred from homology"/>
<dbReference type="GO" id="GO:0051231">
    <property type="term" value="P:spindle elongation"/>
    <property type="evidence" value="ECO:0007669"/>
    <property type="project" value="TreeGrafter"/>
</dbReference>
<feature type="region of interest" description="Disordered" evidence="9">
    <location>
        <begin position="354"/>
        <end position="380"/>
    </location>
</feature>
<dbReference type="GO" id="GO:0007052">
    <property type="term" value="P:mitotic spindle organization"/>
    <property type="evidence" value="ECO:0007669"/>
    <property type="project" value="TreeGrafter"/>
</dbReference>
<keyword evidence="3 7" id="KW-0547">Nucleotide-binding</keyword>
<evidence type="ECO:0000259" key="10">
    <source>
        <dbReference type="PROSITE" id="PS50067"/>
    </source>
</evidence>
<evidence type="ECO:0000256" key="4">
    <source>
        <dbReference type="ARBA" id="ARBA00022840"/>
    </source>
</evidence>
<keyword evidence="4 7" id="KW-0067">ATP-binding</keyword>
<comment type="similarity">
    <text evidence="7">Belongs to the TRAFAC class myosin-kinesin ATPase superfamily. Kinesin family.</text>
</comment>
<dbReference type="PANTHER" id="PTHR47969">
    <property type="entry name" value="CHROMOSOME-ASSOCIATED KINESIN KIF4A-RELATED"/>
    <property type="match status" value="1"/>
</dbReference>
<organism evidence="11">
    <name type="scientific">Timema genevievae</name>
    <name type="common">Walking stick</name>
    <dbReference type="NCBI Taxonomy" id="629358"/>
    <lineage>
        <taxon>Eukaryota</taxon>
        <taxon>Metazoa</taxon>
        <taxon>Ecdysozoa</taxon>
        <taxon>Arthropoda</taxon>
        <taxon>Hexapoda</taxon>
        <taxon>Insecta</taxon>
        <taxon>Pterygota</taxon>
        <taxon>Neoptera</taxon>
        <taxon>Polyneoptera</taxon>
        <taxon>Phasmatodea</taxon>
        <taxon>Timematodea</taxon>
        <taxon>Timematoidea</taxon>
        <taxon>Timematidae</taxon>
        <taxon>Timema</taxon>
    </lineage>
</organism>
<dbReference type="InterPro" id="IPR036961">
    <property type="entry name" value="Kinesin_motor_dom_sf"/>
</dbReference>